<dbReference type="Pfam" id="PF12091">
    <property type="entry name" value="DUF3567"/>
    <property type="match status" value="1"/>
</dbReference>
<dbReference type="RefSeq" id="WP_210804521.1">
    <property type="nucleotide sequence ID" value="NZ_JAGQDE010000041.1"/>
</dbReference>
<dbReference type="EMBL" id="JAGQDE010000041">
    <property type="protein sequence ID" value="MBQ0961836.1"/>
    <property type="molecule type" value="Genomic_DNA"/>
</dbReference>
<dbReference type="Proteomes" id="UP000678374">
    <property type="component" value="Unassembled WGS sequence"/>
</dbReference>
<keyword evidence="2" id="KW-1185">Reference proteome</keyword>
<evidence type="ECO:0000313" key="2">
    <source>
        <dbReference type="Proteomes" id="UP000678374"/>
    </source>
</evidence>
<gene>
    <name evidence="1" type="ORF">KAK06_23060</name>
</gene>
<sequence>MIVLYNSDSFAVMQIDLQPSSGDAVSGIEIVDKQTRKGIFLDGELAELFRAQVEALADDDEIDPADIDAHLARYTGAGWQPTVLH</sequence>
<proteinExistence type="predicted"/>
<accession>A0A940YPS3</accession>
<comment type="caution">
    <text evidence="1">The sequence shown here is derived from an EMBL/GenBank/DDBJ whole genome shotgun (WGS) entry which is preliminary data.</text>
</comment>
<dbReference type="AlphaFoldDB" id="A0A940YPS3"/>
<protein>
    <submittedName>
        <fullName evidence="1">DUF3567 family protein</fullName>
    </submittedName>
</protein>
<dbReference type="InterPro" id="IPR021951">
    <property type="entry name" value="DUF3567"/>
</dbReference>
<name>A0A940YPS3_9BURK</name>
<reference evidence="1" key="1">
    <citation type="submission" date="2021-04" db="EMBL/GenBank/DDBJ databases">
        <title>The genome sequence of Ideonella sp. 4Y11.</title>
        <authorList>
            <person name="Liu Y."/>
        </authorList>
    </citation>
    <scope>NUCLEOTIDE SEQUENCE</scope>
    <source>
        <strain evidence="1">4Y11</strain>
    </source>
</reference>
<organism evidence="1 2">
    <name type="scientific">Ideonella aquatica</name>
    <dbReference type="NCBI Taxonomy" id="2824119"/>
    <lineage>
        <taxon>Bacteria</taxon>
        <taxon>Pseudomonadati</taxon>
        <taxon>Pseudomonadota</taxon>
        <taxon>Betaproteobacteria</taxon>
        <taxon>Burkholderiales</taxon>
        <taxon>Sphaerotilaceae</taxon>
        <taxon>Ideonella</taxon>
    </lineage>
</organism>
<evidence type="ECO:0000313" key="1">
    <source>
        <dbReference type="EMBL" id="MBQ0961836.1"/>
    </source>
</evidence>